<dbReference type="OrthoDB" id="1743261at2759"/>
<dbReference type="SUPFAM" id="SSF46785">
    <property type="entry name" value="Winged helix' DNA-binding domain"/>
    <property type="match status" value="1"/>
</dbReference>
<accession>A0A6P6RBR5</accession>
<dbReference type="InterPro" id="IPR036390">
    <property type="entry name" value="WH_DNA-bd_sf"/>
</dbReference>
<evidence type="ECO:0000259" key="6">
    <source>
        <dbReference type="SMART" id="SM01372"/>
    </source>
</evidence>
<dbReference type="Pfam" id="PF16421">
    <property type="entry name" value="E2F_CC-MB"/>
    <property type="match status" value="1"/>
</dbReference>
<dbReference type="Proteomes" id="UP000515129">
    <property type="component" value="Chromosome 2"/>
</dbReference>
<feature type="domain" description="E2F/DP family winged-helix DNA-binding" evidence="6">
    <location>
        <begin position="116"/>
        <end position="175"/>
    </location>
</feature>
<dbReference type="GO" id="GO:0046983">
    <property type="term" value="F:protein dimerization activity"/>
    <property type="evidence" value="ECO:0007669"/>
    <property type="project" value="InterPro"/>
</dbReference>
<dbReference type="GeneID" id="113118159"/>
<dbReference type="PANTHER" id="PTHR12081">
    <property type="entry name" value="TRANSCRIPTION FACTOR E2F"/>
    <property type="match status" value="1"/>
</dbReference>
<sequence length="453" mass="50875">MVKEQKTCISKLLISKLQWKPLLSLRASSKKWQEKAELLNRLESQVKRMKEGFDSKERMLIEKSVKASQAHRAAVIKFHSVDNAFRRQLESLQASHQTEILSLENDKQKQIEKVNKKVLLVEEEVCQLLEETESNKRAADSLAVKQKRRIYDITNVLEGIGLIEKKTKNTIQWKGEGSGCQSQEVLEQVELLKANIADLDIQERELDMQKSCLQQSIKHLNEDPSSCRYSYVTHEDICDAFSGDTLLAVMAPSGTQLEVPVPEMGHSGQKKYQVNLRSHSAPIQVMLINRETSCSEPVVVPVPPVDDISAMPTPPSTPAGLQRFPISSAELCDLKCGSLKSPTAEHQLTPSSTSPDMHMECNTESPVSQCFLMQGSLGGPEEQQREMGGQDLQSMLEEMRDEREGVSNLIDEMMSSDVFPLLRLSPNPGVDYNFNLDDNEGVCDLFDVQILNY</sequence>
<evidence type="ECO:0000256" key="2">
    <source>
        <dbReference type="ARBA" id="ARBA00023015"/>
    </source>
</evidence>
<dbReference type="Gene3D" id="6.10.250.540">
    <property type="match status" value="1"/>
</dbReference>
<dbReference type="InterPro" id="IPR032198">
    <property type="entry name" value="E2F_CC-MB"/>
</dbReference>
<dbReference type="AlphaFoldDB" id="A0A6P6RBR5"/>
<evidence type="ECO:0000313" key="7">
    <source>
        <dbReference type="Proteomes" id="UP000515129"/>
    </source>
</evidence>
<evidence type="ECO:0000313" key="8">
    <source>
        <dbReference type="RefSeq" id="XP_026142897.1"/>
    </source>
</evidence>
<comment type="similarity">
    <text evidence="1 5">Belongs to the E2F/DP family.</text>
</comment>
<protein>
    <submittedName>
        <fullName evidence="8">Transcription factor E2F5 isoform X1</fullName>
    </submittedName>
</protein>
<dbReference type="SUPFAM" id="SSF144074">
    <property type="entry name" value="E2F-DP heterodimerization region"/>
    <property type="match status" value="1"/>
</dbReference>
<name>A0A6P6RBR5_CARAU</name>
<evidence type="ECO:0000256" key="3">
    <source>
        <dbReference type="ARBA" id="ARBA00023125"/>
    </source>
</evidence>
<keyword evidence="4 5" id="KW-0804">Transcription</keyword>
<gene>
    <name evidence="8" type="primary">LOC113118159</name>
</gene>
<dbReference type="KEGG" id="caua:113118159"/>
<organism evidence="7 8">
    <name type="scientific">Carassius auratus</name>
    <name type="common">Goldfish</name>
    <dbReference type="NCBI Taxonomy" id="7957"/>
    <lineage>
        <taxon>Eukaryota</taxon>
        <taxon>Metazoa</taxon>
        <taxon>Chordata</taxon>
        <taxon>Craniata</taxon>
        <taxon>Vertebrata</taxon>
        <taxon>Euteleostomi</taxon>
        <taxon>Actinopterygii</taxon>
        <taxon>Neopterygii</taxon>
        <taxon>Teleostei</taxon>
        <taxon>Ostariophysi</taxon>
        <taxon>Cypriniformes</taxon>
        <taxon>Cyprinidae</taxon>
        <taxon>Cyprininae</taxon>
        <taxon>Carassius</taxon>
    </lineage>
</organism>
<comment type="subcellular location">
    <subcellularLocation>
        <location evidence="5">Nucleus</location>
    </subcellularLocation>
</comment>
<evidence type="ECO:0000256" key="5">
    <source>
        <dbReference type="RuleBase" id="RU003796"/>
    </source>
</evidence>
<evidence type="ECO:0000256" key="1">
    <source>
        <dbReference type="ARBA" id="ARBA00010940"/>
    </source>
</evidence>
<dbReference type="InterPro" id="IPR036388">
    <property type="entry name" value="WH-like_DNA-bd_sf"/>
</dbReference>
<dbReference type="GO" id="GO:0000981">
    <property type="term" value="F:DNA-binding transcription factor activity, RNA polymerase II-specific"/>
    <property type="evidence" value="ECO:0007669"/>
    <property type="project" value="TreeGrafter"/>
</dbReference>
<evidence type="ECO:0000256" key="4">
    <source>
        <dbReference type="ARBA" id="ARBA00023163"/>
    </source>
</evidence>
<dbReference type="GO" id="GO:0000978">
    <property type="term" value="F:RNA polymerase II cis-regulatory region sequence-specific DNA binding"/>
    <property type="evidence" value="ECO:0007669"/>
    <property type="project" value="InterPro"/>
</dbReference>
<dbReference type="InterPro" id="IPR003316">
    <property type="entry name" value="E2F_WHTH_DNA-bd_dom"/>
</dbReference>
<proteinExistence type="inferred from homology"/>
<dbReference type="InterPro" id="IPR037241">
    <property type="entry name" value="E2F-DP_heterodim"/>
</dbReference>
<keyword evidence="2 5" id="KW-0805">Transcription regulation</keyword>
<keyword evidence="3 5" id="KW-0238">DNA-binding</keyword>
<dbReference type="SMART" id="SM01372">
    <property type="entry name" value="E2F_TDP"/>
    <property type="match status" value="1"/>
</dbReference>
<dbReference type="Gene3D" id="1.10.10.10">
    <property type="entry name" value="Winged helix-like DNA-binding domain superfamily/Winged helix DNA-binding domain"/>
    <property type="match status" value="1"/>
</dbReference>
<dbReference type="Pfam" id="PF02319">
    <property type="entry name" value="WHD_E2F_TDP"/>
    <property type="match status" value="1"/>
</dbReference>
<dbReference type="RefSeq" id="XP_026142897.1">
    <property type="nucleotide sequence ID" value="XM_026287112.1"/>
</dbReference>
<dbReference type="InterPro" id="IPR015633">
    <property type="entry name" value="E2F"/>
</dbReference>
<keyword evidence="7" id="KW-1185">Reference proteome</keyword>
<dbReference type="CDD" id="cd14660">
    <property type="entry name" value="E2F_DD"/>
    <property type="match status" value="1"/>
</dbReference>
<reference evidence="8" key="1">
    <citation type="submission" date="2025-08" db="UniProtKB">
        <authorList>
            <consortium name="RefSeq"/>
        </authorList>
    </citation>
    <scope>IDENTIFICATION</scope>
    <source>
        <strain evidence="8">Wakin</strain>
        <tissue evidence="8">Muscle</tissue>
    </source>
</reference>
<keyword evidence="5" id="KW-0539">Nucleus</keyword>
<dbReference type="PANTHER" id="PTHR12081:SF35">
    <property type="entry name" value="TRANSCRIPTION FACTOR E2F5"/>
    <property type="match status" value="1"/>
</dbReference>
<dbReference type="GO" id="GO:0090575">
    <property type="term" value="C:RNA polymerase II transcription regulator complex"/>
    <property type="evidence" value="ECO:0007669"/>
    <property type="project" value="TreeGrafter"/>
</dbReference>